<evidence type="ECO:0000256" key="10">
    <source>
        <dbReference type="ARBA" id="ARBA00022771"/>
    </source>
</evidence>
<evidence type="ECO:0000256" key="3">
    <source>
        <dbReference type="ARBA" id="ARBA00022454"/>
    </source>
</evidence>
<dbReference type="STRING" id="7167.A0A182F8R6"/>
<dbReference type="VEuPathDB" id="VectorBase:AALB20_034975"/>
<keyword evidence="7" id="KW-0949">S-adenosyl-L-methionine</keyword>
<dbReference type="PANTHER" id="PTHR22884">
    <property type="entry name" value="SET DOMAIN PROTEINS"/>
    <property type="match status" value="1"/>
</dbReference>
<feature type="compositionally biased region" description="Polar residues" evidence="14">
    <location>
        <begin position="42"/>
        <end position="56"/>
    </location>
</feature>
<dbReference type="InterPro" id="IPR001214">
    <property type="entry name" value="SET_dom"/>
</dbReference>
<dbReference type="Gene3D" id="2.170.270.10">
    <property type="entry name" value="SET domain"/>
    <property type="match status" value="1"/>
</dbReference>
<evidence type="ECO:0000256" key="5">
    <source>
        <dbReference type="ARBA" id="ARBA00022603"/>
    </source>
</evidence>
<evidence type="ECO:0000256" key="12">
    <source>
        <dbReference type="ARBA" id="ARBA00022853"/>
    </source>
</evidence>
<dbReference type="PROSITE" id="PS50280">
    <property type="entry name" value="SET"/>
    <property type="match status" value="1"/>
</dbReference>
<evidence type="ECO:0000256" key="13">
    <source>
        <dbReference type="ARBA" id="ARBA00023242"/>
    </source>
</evidence>
<dbReference type="InterPro" id="IPR003616">
    <property type="entry name" value="Post-SET_dom"/>
</dbReference>
<evidence type="ECO:0000256" key="1">
    <source>
        <dbReference type="ARBA" id="ARBA00004123"/>
    </source>
</evidence>
<feature type="region of interest" description="Disordered" evidence="14">
    <location>
        <begin position="1"/>
        <end position="72"/>
    </location>
</feature>
<dbReference type="GO" id="GO:0016279">
    <property type="term" value="F:protein-lysine N-methyltransferase activity"/>
    <property type="evidence" value="ECO:0007669"/>
    <property type="project" value="UniProtKB-ARBA"/>
</dbReference>
<dbReference type="PROSITE" id="PS50812">
    <property type="entry name" value="PWWP"/>
    <property type="match status" value="1"/>
</dbReference>
<dbReference type="InterPro" id="IPR019787">
    <property type="entry name" value="Znf_PHD-finger"/>
</dbReference>
<dbReference type="Gene3D" id="2.30.30.140">
    <property type="match status" value="2"/>
</dbReference>
<dbReference type="CDD" id="cd15566">
    <property type="entry name" value="PHD3_NSD"/>
    <property type="match status" value="1"/>
</dbReference>
<evidence type="ECO:0000256" key="2">
    <source>
        <dbReference type="ARBA" id="ARBA00004286"/>
    </source>
</evidence>
<dbReference type="Pfam" id="PF22908">
    <property type="entry name" value="PHD_NSD"/>
    <property type="match status" value="1"/>
</dbReference>
<dbReference type="SMART" id="SM00249">
    <property type="entry name" value="PHD"/>
    <property type="match status" value="4"/>
</dbReference>
<dbReference type="VEuPathDB" id="VectorBase:AALB002890"/>
<dbReference type="GO" id="GO:0005694">
    <property type="term" value="C:chromosome"/>
    <property type="evidence" value="ECO:0007669"/>
    <property type="project" value="UniProtKB-SubCell"/>
</dbReference>
<evidence type="ECO:0000256" key="11">
    <source>
        <dbReference type="ARBA" id="ARBA00022833"/>
    </source>
</evidence>
<dbReference type="PROSITE" id="PS50868">
    <property type="entry name" value="POST_SET"/>
    <property type="match status" value="1"/>
</dbReference>
<dbReference type="InterPro" id="IPR001965">
    <property type="entry name" value="Znf_PHD"/>
</dbReference>
<dbReference type="CDD" id="cd15565">
    <property type="entry name" value="PHD2_NSD"/>
    <property type="match status" value="1"/>
</dbReference>
<dbReference type="SUPFAM" id="SSF57903">
    <property type="entry name" value="FYVE/PHD zinc finger"/>
    <property type="match status" value="2"/>
</dbReference>
<dbReference type="InterPro" id="IPR055198">
    <property type="entry name" value="NSD_PHD"/>
</dbReference>
<dbReference type="EnsemblMetazoa" id="AALB002890-RA">
    <property type="protein sequence ID" value="AALB002890-PA"/>
    <property type="gene ID" value="AALB002890"/>
</dbReference>
<keyword evidence="5" id="KW-0489">Methyltransferase</keyword>
<dbReference type="InterPro" id="IPR011011">
    <property type="entry name" value="Znf_FYVE_PHD"/>
</dbReference>
<reference evidence="15" key="2">
    <citation type="submission" date="2022-08" db="UniProtKB">
        <authorList>
            <consortium name="EnsemblMetazoa"/>
        </authorList>
    </citation>
    <scope>IDENTIFICATION</scope>
    <source>
        <strain evidence="15">STECLA/ALBI9_A</strain>
    </source>
</reference>
<dbReference type="InterPro" id="IPR013083">
    <property type="entry name" value="Znf_RING/FYVE/PHD"/>
</dbReference>
<evidence type="ECO:0000313" key="16">
    <source>
        <dbReference type="Proteomes" id="UP000069272"/>
    </source>
</evidence>
<sequence length="1235" mass="140147">MRKYTKPSRNRKRSGNASSDDSKEVTPATTDDAAYSKAMLLSPTSAKEIVQSQQQTPKRHQIRHPKASGSCTSTHLLSRASHQETSDQILSVKPIAENTPVSSSPQTRTLLMQLQTSLSPKMTEIQTNGEYRVSRYGRHQKQKENINYVPVELTKFVSKSPAKLKNKVIVEPSAEVDEPETNVQLYVPTIDKQHQSEMKVEDQSSSKISVIKGSNEDLLGMDEIKIIGMDASFNSVEESAISTILLASQSLREIETNESHSGGLEPSSDGDSAKGSSIHFDCVGFLVGDMYWGAQSKTQIHWPCMVFPDPVTNLITRKSQKQTASESWSEVHVVFFAGKGLRAWLKESQLIPFDSTEQYRLRVANSDFGVVLRAKIKKASEGWRTACRDAECYFALPAEDRLVHFKEQMKERKQRAKINMTRQRKQQLRTTPETPAYEAIQSTSTISHNHERTIALGHSFEAEPSNLFENNISRFFHSMERSNTNEMSVAEGFDRFGYETLLKFIRLFLFQGNKDKKVDEKIQLCVQQICSLRPKPFGTERTIGQRSLKSLQRAICELGAQIPPEISLNHAPSSSQNQKARRSSHKSQSLQEKFLFSLERNLLLKGLPKGYVCQICGEPNNTVKCCKCQNYLHVQCVTKDTANDEQNAKLIEEKNWMCDNCSTNDDTDAEIGGQCFICNDNVAKDEPKYRCVVTSCAQFYHLPCLTLFPQYRQMQKQSIVCPYHACHTCVSDDPNGKAANVKQNLVRCIKCPSAYHPEIGCVPAGSHFITNKQLICPKHELVEKAPNVNWCCICCNTGDLLVMCDTCPVSIHRECLNCEPPPPEGKYYCDFCVGGRYPLYNEIVVVKLAQYRWWPALTLPPSMVPDNLLQIPHQSTDICVKFFYSHNMAWINRRLMYVYDDGDSQNLGTLKTGTLNKQYHQAMQEAHTIYIALKEQKKGHQIDGVAIGPPTFTKIYKNRYTASLKESSRRSRMREESMDSICNCSVDDDDPCGASSSCINRFTFIECNPKTCPASSRCTNQRFAKRMYPDLEVRKFEDRGHGLVTKEDLTAGQFIIEYVGEVINKKEFRRRLNYMQQQNEQHYYFLEVDSEIIIDAGPKGNLARFVNHSCEPNCETQKWTVDNMRVIGIFALKNIKAGEELTFDYCLAKFGENKQTCLCGSEKCSGQIGEKYRAPKSVSTRKRPLSMKLKTKVSKKAKYENEKPTSIDQGESFLVNIDHIKEEQKFNDENDEQMV</sequence>
<protein>
    <submittedName>
        <fullName evidence="15">Histone-lysine N-methyltransferase</fullName>
    </submittedName>
</protein>
<dbReference type="SUPFAM" id="SSF63748">
    <property type="entry name" value="Tudor/PWWP/MBT"/>
    <property type="match status" value="2"/>
</dbReference>
<keyword evidence="6" id="KW-0808">Transferase</keyword>
<dbReference type="Pfam" id="PF23004">
    <property type="entry name" value="PHDvar_NSD"/>
    <property type="match status" value="1"/>
</dbReference>
<dbReference type="Pfam" id="PF00856">
    <property type="entry name" value="SET"/>
    <property type="match status" value="1"/>
</dbReference>
<keyword evidence="10" id="KW-0863">Zinc-finger</keyword>
<evidence type="ECO:0000256" key="7">
    <source>
        <dbReference type="ARBA" id="ARBA00022691"/>
    </source>
</evidence>
<name>A0A182F8R6_ANOAL</name>
<keyword evidence="9" id="KW-0677">Repeat</keyword>
<accession>A0A182F8R6</accession>
<organism evidence="15 16">
    <name type="scientific">Anopheles albimanus</name>
    <name type="common">New world malaria mosquito</name>
    <dbReference type="NCBI Taxonomy" id="7167"/>
    <lineage>
        <taxon>Eukaryota</taxon>
        <taxon>Metazoa</taxon>
        <taxon>Ecdysozoa</taxon>
        <taxon>Arthropoda</taxon>
        <taxon>Hexapoda</taxon>
        <taxon>Insecta</taxon>
        <taxon>Pterygota</taxon>
        <taxon>Neoptera</taxon>
        <taxon>Endopterygota</taxon>
        <taxon>Diptera</taxon>
        <taxon>Nematocera</taxon>
        <taxon>Culicoidea</taxon>
        <taxon>Culicidae</taxon>
        <taxon>Anophelinae</taxon>
        <taxon>Anopheles</taxon>
    </lineage>
</organism>
<keyword evidence="16" id="KW-1185">Reference proteome</keyword>
<feature type="compositionally biased region" description="Basic residues" evidence="14">
    <location>
        <begin position="57"/>
        <end position="66"/>
    </location>
</feature>
<dbReference type="InterPro" id="IPR000313">
    <property type="entry name" value="PWWP_dom"/>
</dbReference>
<comment type="subcellular location">
    <subcellularLocation>
        <location evidence="2">Chromosome</location>
    </subcellularLocation>
    <subcellularLocation>
        <location evidence="1">Nucleus</location>
    </subcellularLocation>
</comment>
<dbReference type="InterPro" id="IPR006560">
    <property type="entry name" value="AWS_dom"/>
</dbReference>
<dbReference type="SMART" id="SM00508">
    <property type="entry name" value="PostSET"/>
    <property type="match status" value="1"/>
</dbReference>
<dbReference type="PROSITE" id="PS01359">
    <property type="entry name" value="ZF_PHD_1"/>
    <property type="match status" value="1"/>
</dbReference>
<feature type="region of interest" description="Disordered" evidence="14">
    <location>
        <begin position="566"/>
        <end position="588"/>
    </location>
</feature>
<dbReference type="SMART" id="SM00293">
    <property type="entry name" value="PWWP"/>
    <property type="match status" value="1"/>
</dbReference>
<evidence type="ECO:0000313" key="15">
    <source>
        <dbReference type="EnsemblMetazoa" id="AALB002890-PA"/>
    </source>
</evidence>
<dbReference type="CDD" id="cd05838">
    <property type="entry name" value="PWWP_NSD_rpt2"/>
    <property type="match status" value="1"/>
</dbReference>
<reference evidence="15 16" key="1">
    <citation type="journal article" date="2017" name="G3 (Bethesda)">
        <title>The Physical Genome Mapping of Anopheles albimanus Corrected Scaffold Misassemblies and Identified Interarm Rearrangements in Genus Anopheles.</title>
        <authorList>
            <person name="Artemov G.N."/>
            <person name="Peery A.N."/>
            <person name="Jiang X."/>
            <person name="Tu Z."/>
            <person name="Stegniy V.N."/>
            <person name="Sharakhova M.V."/>
            <person name="Sharakhov I.V."/>
        </authorList>
    </citation>
    <scope>NUCLEOTIDE SEQUENCE [LARGE SCALE GENOMIC DNA]</scope>
    <source>
        <strain evidence="15 16">ALBI9_A</strain>
    </source>
</reference>
<keyword evidence="11" id="KW-0862">Zinc</keyword>
<evidence type="ECO:0000256" key="9">
    <source>
        <dbReference type="ARBA" id="ARBA00022737"/>
    </source>
</evidence>
<dbReference type="SMART" id="SM00570">
    <property type="entry name" value="AWS"/>
    <property type="match status" value="1"/>
</dbReference>
<dbReference type="Pfam" id="PF17907">
    <property type="entry name" value="AWS"/>
    <property type="match status" value="1"/>
</dbReference>
<feature type="compositionally biased region" description="Basic residues" evidence="14">
    <location>
        <begin position="1"/>
        <end position="14"/>
    </location>
</feature>
<evidence type="ECO:0000256" key="14">
    <source>
        <dbReference type="SAM" id="MobiDB-lite"/>
    </source>
</evidence>
<dbReference type="GO" id="GO:0032259">
    <property type="term" value="P:methylation"/>
    <property type="evidence" value="ECO:0007669"/>
    <property type="project" value="UniProtKB-KW"/>
</dbReference>
<dbReference type="GO" id="GO:0005634">
    <property type="term" value="C:nucleus"/>
    <property type="evidence" value="ECO:0007669"/>
    <property type="project" value="UniProtKB-SubCell"/>
</dbReference>
<dbReference type="PROSITE" id="PS51215">
    <property type="entry name" value="AWS"/>
    <property type="match status" value="1"/>
</dbReference>
<dbReference type="InterPro" id="IPR050777">
    <property type="entry name" value="SET2_Histone-Lys_MeTrsfase"/>
</dbReference>
<dbReference type="SMART" id="SM00317">
    <property type="entry name" value="SET"/>
    <property type="match status" value="1"/>
</dbReference>
<keyword evidence="13" id="KW-0539">Nucleus</keyword>
<dbReference type="InterPro" id="IPR046341">
    <property type="entry name" value="SET_dom_sf"/>
</dbReference>
<dbReference type="PROSITE" id="PS50016">
    <property type="entry name" value="ZF_PHD_2"/>
    <property type="match status" value="2"/>
</dbReference>
<dbReference type="InterPro" id="IPR019786">
    <property type="entry name" value="Zinc_finger_PHD-type_CS"/>
</dbReference>
<dbReference type="GO" id="GO:0140938">
    <property type="term" value="F:histone H3 methyltransferase activity"/>
    <property type="evidence" value="ECO:0007669"/>
    <property type="project" value="UniProtKB-ARBA"/>
</dbReference>
<evidence type="ECO:0000256" key="8">
    <source>
        <dbReference type="ARBA" id="ARBA00022723"/>
    </source>
</evidence>
<keyword evidence="12" id="KW-0156">Chromatin regulator</keyword>
<dbReference type="Pfam" id="PF00855">
    <property type="entry name" value="PWWP"/>
    <property type="match status" value="2"/>
</dbReference>
<dbReference type="InterPro" id="IPR055197">
    <property type="entry name" value="PHDvar_NSD"/>
</dbReference>
<evidence type="ECO:0000256" key="4">
    <source>
        <dbReference type="ARBA" id="ARBA00022553"/>
    </source>
</evidence>
<keyword evidence="4" id="KW-0597">Phosphoprotein</keyword>
<dbReference type="Proteomes" id="UP000069272">
    <property type="component" value="Chromosome 2R"/>
</dbReference>
<proteinExistence type="predicted"/>
<keyword evidence="8" id="KW-0479">Metal-binding</keyword>
<dbReference type="AlphaFoldDB" id="A0A182F8R6"/>
<keyword evidence="3" id="KW-0158">Chromosome</keyword>
<dbReference type="Gene3D" id="3.30.40.10">
    <property type="entry name" value="Zinc/RING finger domain, C3HC4 (zinc finger)"/>
    <property type="match status" value="3"/>
</dbReference>
<evidence type="ECO:0000256" key="6">
    <source>
        <dbReference type="ARBA" id="ARBA00022679"/>
    </source>
</evidence>
<dbReference type="GO" id="GO:0008270">
    <property type="term" value="F:zinc ion binding"/>
    <property type="evidence" value="ECO:0007669"/>
    <property type="project" value="UniProtKB-KW"/>
</dbReference>
<dbReference type="SUPFAM" id="SSF82199">
    <property type="entry name" value="SET domain"/>
    <property type="match status" value="1"/>
</dbReference>